<dbReference type="Pfam" id="PF02458">
    <property type="entry name" value="Transferase"/>
    <property type="match status" value="1"/>
</dbReference>
<keyword evidence="3" id="KW-1185">Reference proteome</keyword>
<evidence type="ECO:0000256" key="1">
    <source>
        <dbReference type="ARBA" id="ARBA00009861"/>
    </source>
</evidence>
<dbReference type="Gene3D" id="3.30.559.10">
    <property type="entry name" value="Chloramphenicol acetyltransferase-like domain"/>
    <property type="match status" value="1"/>
</dbReference>
<evidence type="ECO:0000313" key="2">
    <source>
        <dbReference type="EMBL" id="KAK6927468.1"/>
    </source>
</evidence>
<accession>A0AAN8ZBE7</accession>
<dbReference type="Proteomes" id="UP001370490">
    <property type="component" value="Unassembled WGS sequence"/>
</dbReference>
<name>A0AAN8ZBE7_9MAGN</name>
<evidence type="ECO:0000313" key="3">
    <source>
        <dbReference type="Proteomes" id="UP001370490"/>
    </source>
</evidence>
<comment type="similarity">
    <text evidence="1">Belongs to the plant acyltransferase family.</text>
</comment>
<proteinExistence type="inferred from homology"/>
<organism evidence="2 3">
    <name type="scientific">Dillenia turbinata</name>
    <dbReference type="NCBI Taxonomy" id="194707"/>
    <lineage>
        <taxon>Eukaryota</taxon>
        <taxon>Viridiplantae</taxon>
        <taxon>Streptophyta</taxon>
        <taxon>Embryophyta</taxon>
        <taxon>Tracheophyta</taxon>
        <taxon>Spermatophyta</taxon>
        <taxon>Magnoliopsida</taxon>
        <taxon>eudicotyledons</taxon>
        <taxon>Gunneridae</taxon>
        <taxon>Pentapetalae</taxon>
        <taxon>Dilleniales</taxon>
        <taxon>Dilleniaceae</taxon>
        <taxon>Dillenia</taxon>
    </lineage>
</organism>
<protein>
    <submittedName>
        <fullName evidence="2">Uncharacterized protein</fullName>
    </submittedName>
</protein>
<reference evidence="2 3" key="1">
    <citation type="submission" date="2023-12" db="EMBL/GenBank/DDBJ databases">
        <title>A high-quality genome assembly for Dillenia turbinata (Dilleniales).</title>
        <authorList>
            <person name="Chanderbali A."/>
        </authorList>
    </citation>
    <scope>NUCLEOTIDE SEQUENCE [LARGE SCALE GENOMIC DNA]</scope>
    <source>
        <strain evidence="2">LSX21</strain>
        <tissue evidence="2">Leaf</tissue>
    </source>
</reference>
<dbReference type="InterPro" id="IPR023213">
    <property type="entry name" value="CAT-like_dom_sf"/>
</dbReference>
<dbReference type="AlphaFoldDB" id="A0AAN8ZBE7"/>
<comment type="caution">
    <text evidence="2">The sequence shown here is derived from an EMBL/GenBank/DDBJ whole genome shotgun (WGS) entry which is preliminary data.</text>
</comment>
<gene>
    <name evidence="2" type="ORF">RJ641_006059</name>
</gene>
<dbReference type="PANTHER" id="PTHR31642">
    <property type="entry name" value="TRICHOTHECENE 3-O-ACETYLTRANSFERASE"/>
    <property type="match status" value="1"/>
</dbReference>
<sequence length="358" mass="40176">MADISFICKRTAVSTKAVQPGKFHQLSVFDRAMESKHIKMIDREPGEMTKILRERFAEMLTSYPIVTGRSQRNEKGHWMIKCNDAGVRMARTKGSVEEWLENVDSEKQLKLAHWVEMFHLPYFWSTFYVQFPITKSAKGGLAVGLSCTHLLSDPISATMFLKACADISLTGEMLKPPLFHPLPPRRPSNRDPNHNHHTQVVDFHKSSANNSTTQSPVQHSTITLEFLESHGSGLLCKGPIQSPSPFEALAGLFWVNGEGLSEVKLSKAAMAIRNVLEKIDIEAINDQIESLEQSDDQMLSLSNSRDLICAKLDYIDPYMAIFGRGMELMRISCHIEPVSENGQVLILPAPQGWGWSIQ</sequence>
<dbReference type="GO" id="GO:0016747">
    <property type="term" value="F:acyltransferase activity, transferring groups other than amino-acyl groups"/>
    <property type="evidence" value="ECO:0007669"/>
    <property type="project" value="TreeGrafter"/>
</dbReference>
<dbReference type="EMBL" id="JBAMMX010000014">
    <property type="protein sequence ID" value="KAK6927468.1"/>
    <property type="molecule type" value="Genomic_DNA"/>
</dbReference>
<dbReference type="InterPro" id="IPR050317">
    <property type="entry name" value="Plant_Fungal_Acyltransferase"/>
</dbReference>
<dbReference type="PANTHER" id="PTHR31642:SF26">
    <property type="entry name" value="HXXXD-TYPE ACYL-TRANSFERASE FAMILY PROTEIN"/>
    <property type="match status" value="1"/>
</dbReference>